<dbReference type="RefSeq" id="WP_145391326.1">
    <property type="nucleotide sequence ID" value="NZ_CP037423.1"/>
</dbReference>
<dbReference type="EMBL" id="CP037423">
    <property type="protein sequence ID" value="QDV47213.1"/>
    <property type="molecule type" value="Genomic_DNA"/>
</dbReference>
<keyword evidence="1" id="KW-1133">Transmembrane helix</keyword>
<keyword evidence="1" id="KW-0472">Membrane</keyword>
<organism evidence="2 3">
    <name type="scientific">Stieleria neptunia</name>
    <dbReference type="NCBI Taxonomy" id="2527979"/>
    <lineage>
        <taxon>Bacteria</taxon>
        <taxon>Pseudomonadati</taxon>
        <taxon>Planctomycetota</taxon>
        <taxon>Planctomycetia</taxon>
        <taxon>Pirellulales</taxon>
        <taxon>Pirellulaceae</taxon>
        <taxon>Stieleria</taxon>
    </lineage>
</organism>
<dbReference type="OrthoDB" id="279013at2"/>
<keyword evidence="3" id="KW-1185">Reference proteome</keyword>
<reference evidence="2 3" key="1">
    <citation type="submission" date="2019-03" db="EMBL/GenBank/DDBJ databases">
        <title>Deep-cultivation of Planctomycetes and their phenomic and genomic characterization uncovers novel biology.</title>
        <authorList>
            <person name="Wiegand S."/>
            <person name="Jogler M."/>
            <person name="Boedeker C."/>
            <person name="Pinto D."/>
            <person name="Vollmers J."/>
            <person name="Rivas-Marin E."/>
            <person name="Kohn T."/>
            <person name="Peeters S.H."/>
            <person name="Heuer A."/>
            <person name="Rast P."/>
            <person name="Oberbeckmann S."/>
            <person name="Bunk B."/>
            <person name="Jeske O."/>
            <person name="Meyerdierks A."/>
            <person name="Storesund J.E."/>
            <person name="Kallscheuer N."/>
            <person name="Luecker S."/>
            <person name="Lage O.M."/>
            <person name="Pohl T."/>
            <person name="Merkel B.J."/>
            <person name="Hornburger P."/>
            <person name="Mueller R.-W."/>
            <person name="Bruemmer F."/>
            <person name="Labrenz M."/>
            <person name="Spormann A.M."/>
            <person name="Op den Camp H."/>
            <person name="Overmann J."/>
            <person name="Amann R."/>
            <person name="Jetten M.S.M."/>
            <person name="Mascher T."/>
            <person name="Medema M.H."/>
            <person name="Devos D.P."/>
            <person name="Kaster A.-K."/>
            <person name="Ovreas L."/>
            <person name="Rohde M."/>
            <person name="Galperin M.Y."/>
            <person name="Jogler C."/>
        </authorList>
    </citation>
    <scope>NUCLEOTIDE SEQUENCE [LARGE SCALE GENOMIC DNA]</scope>
    <source>
        <strain evidence="2 3">Enr13</strain>
    </source>
</reference>
<dbReference type="AlphaFoldDB" id="A0A518I274"/>
<feature type="transmembrane region" description="Helical" evidence="1">
    <location>
        <begin position="20"/>
        <end position="40"/>
    </location>
</feature>
<accession>A0A518I274</accession>
<feature type="transmembrane region" description="Helical" evidence="1">
    <location>
        <begin position="46"/>
        <end position="64"/>
    </location>
</feature>
<gene>
    <name evidence="2" type="ORF">Enr13x_71220</name>
</gene>
<keyword evidence="1" id="KW-0812">Transmembrane</keyword>
<evidence type="ECO:0000313" key="3">
    <source>
        <dbReference type="Proteomes" id="UP000319004"/>
    </source>
</evidence>
<name>A0A518I274_9BACT</name>
<proteinExistence type="predicted"/>
<dbReference type="Proteomes" id="UP000319004">
    <property type="component" value="Chromosome"/>
</dbReference>
<feature type="transmembrane region" description="Helical" evidence="1">
    <location>
        <begin position="76"/>
        <end position="100"/>
    </location>
</feature>
<evidence type="ECO:0008006" key="4">
    <source>
        <dbReference type="Google" id="ProtNLM"/>
    </source>
</evidence>
<dbReference type="KEGG" id="snep:Enr13x_71220"/>
<evidence type="ECO:0000313" key="2">
    <source>
        <dbReference type="EMBL" id="QDV47213.1"/>
    </source>
</evidence>
<dbReference type="Gene3D" id="2.40.50.870">
    <property type="entry name" value="Protein of unknown function (DUF3299)"/>
    <property type="match status" value="1"/>
</dbReference>
<protein>
    <recommendedName>
        <fullName evidence="4">DUF3299 domain-containing protein</fullName>
    </recommendedName>
</protein>
<evidence type="ECO:0000256" key="1">
    <source>
        <dbReference type="SAM" id="Phobius"/>
    </source>
</evidence>
<sequence length="224" mass="24410">MATELQMSSSADEVDFPYRALSRSAIAAILLFVVALLGLIPPFEPLLTLAMLGVVFSLISIRSIRRYPNEFSGLGLAKFAVAANALLLVGGIGMHTYVYLTEVPPGHIRVPFYKLKFDAEPDRPTQTAFEIDGKDVFIKGYIHPSSGGGMLRQFVLVGDLGTCCFGGQPKSSEMVEVTLTGGQTIEGGMTRRKLAGKFTLNQVPRKQTDFDNAVFYRLKGNKVN</sequence>